<evidence type="ECO:0000256" key="3">
    <source>
        <dbReference type="SAM" id="Coils"/>
    </source>
</evidence>
<gene>
    <name evidence="5" type="ORF">D4764_03G0001800</name>
</gene>
<feature type="compositionally biased region" description="Basic and acidic residues" evidence="4">
    <location>
        <begin position="554"/>
        <end position="567"/>
    </location>
</feature>
<feature type="region of interest" description="Disordered" evidence="4">
    <location>
        <begin position="599"/>
        <end position="638"/>
    </location>
</feature>
<proteinExistence type="inferred from homology"/>
<evidence type="ECO:0000313" key="6">
    <source>
        <dbReference type="Proteomes" id="UP000324091"/>
    </source>
</evidence>
<accession>A0A5C6N6S8</accession>
<keyword evidence="6" id="KW-1185">Reference proteome</keyword>
<evidence type="ECO:0000313" key="5">
    <source>
        <dbReference type="EMBL" id="TWW63172.1"/>
    </source>
</evidence>
<dbReference type="InterPro" id="IPR019179">
    <property type="entry name" value="CC149"/>
</dbReference>
<protein>
    <submittedName>
        <fullName evidence="5">Coiled-coil domain-containing protein 149-B</fullName>
    </submittedName>
</protein>
<comment type="similarity">
    <text evidence="1">Belongs to the CCDC149 family.</text>
</comment>
<dbReference type="Proteomes" id="UP000324091">
    <property type="component" value="Chromosome 3"/>
</dbReference>
<dbReference type="EMBL" id="RHFK02000016">
    <property type="protein sequence ID" value="TWW63172.1"/>
    <property type="molecule type" value="Genomic_DNA"/>
</dbReference>
<feature type="coiled-coil region" evidence="3">
    <location>
        <begin position="163"/>
        <end position="259"/>
    </location>
</feature>
<keyword evidence="2 3" id="KW-0175">Coiled coil</keyword>
<evidence type="ECO:0000256" key="1">
    <source>
        <dbReference type="ARBA" id="ARBA00005872"/>
    </source>
</evidence>
<dbReference type="PANTHER" id="PTHR21682:SF2">
    <property type="entry name" value="COILED-COIL DOMAIN-CONTAINING PROTEIN 149"/>
    <property type="match status" value="1"/>
</dbReference>
<evidence type="ECO:0000256" key="4">
    <source>
        <dbReference type="SAM" id="MobiDB-lite"/>
    </source>
</evidence>
<feature type="region of interest" description="Disordered" evidence="4">
    <location>
        <begin position="455"/>
        <end position="584"/>
    </location>
</feature>
<evidence type="ECO:0000256" key="2">
    <source>
        <dbReference type="ARBA" id="ARBA00023054"/>
    </source>
</evidence>
<feature type="coiled-coil region" evidence="3">
    <location>
        <begin position="26"/>
        <end position="74"/>
    </location>
</feature>
<name>A0A5C6N6S8_9TELE</name>
<dbReference type="AlphaFoldDB" id="A0A5C6N6S8"/>
<comment type="caution">
    <text evidence="5">The sequence shown here is derived from an EMBL/GenBank/DDBJ whole genome shotgun (WGS) entry which is preliminary data.</text>
</comment>
<reference evidence="5 6" key="1">
    <citation type="submission" date="2019-04" db="EMBL/GenBank/DDBJ databases">
        <title>Chromosome genome assembly for Takifugu flavidus.</title>
        <authorList>
            <person name="Xiao S."/>
        </authorList>
    </citation>
    <scope>NUCLEOTIDE SEQUENCE [LARGE SCALE GENOMIC DNA]</scope>
    <source>
        <strain evidence="5">HTHZ2018</strain>
        <tissue evidence="5">Muscle</tissue>
    </source>
</reference>
<sequence>MMQFSKRSETDWQGLVSEFLVCKRKLESKKDALLILSKELDTCQQERDQYKLMANQLRERHQGLKKKYRELIVSGPFGPTPLGGPPLAPPIWVARLWPHPSGWPTFGPTHLGGPPLAPPIWAAPLNGGIVLVFRTATRRCLRRNATSYGTSTVRVKVNLAQLLGNSKEREKKLTEELKELNQRLTEAQGDNKLLRMTITRQRLGDEEVGARHFPAHEREDLVRQLERAGLQLEEAEHNVKAVTDELQDVKAERNVFREKACRLNVELNHVLGNREARVIDVDALCMENRYLHDRFGQLQEEVDLLKSNILKYKMALERRKNSGKPHAALSGVLSAKQVQETLLVERGCSLPATPQSISDLKSLATALLETIHEKNLVIQHQRHTNRILGNRVADLEKKLKTLEVSGLWSLPGLTYHVSMGTGHPNHHIHPDLRGRGPPGPRSSFLLPNVCDVAGTPDSITDGATDGLPPELRPTPVTLRPNVAPVAPPPAGDRSSHDSWWGSGAAGSDPGTDGVSGGDAPVLLGPLAGAETDGTGGRATGAVTLTEEPSVPELGEGRSPVEEAGHEEEGAEDEELGSTVEEGEEAAVALGALSAGAGFPWLPGKHGGPDEGGNADPERTDAAMSTERPGTREVDAHRR</sequence>
<feature type="compositionally biased region" description="Acidic residues" evidence="4">
    <location>
        <begin position="568"/>
        <end position="584"/>
    </location>
</feature>
<dbReference type="Pfam" id="PF09789">
    <property type="entry name" value="CC149"/>
    <property type="match status" value="1"/>
</dbReference>
<feature type="compositionally biased region" description="Basic and acidic residues" evidence="4">
    <location>
        <begin position="628"/>
        <end position="638"/>
    </location>
</feature>
<dbReference type="PANTHER" id="PTHR21682">
    <property type="entry name" value="COILED-COIL DOMAIN-CONTAINING PROTEIN 149"/>
    <property type="match status" value="1"/>
</dbReference>
<organism evidence="5 6">
    <name type="scientific">Takifugu flavidus</name>
    <name type="common">sansaifugu</name>
    <dbReference type="NCBI Taxonomy" id="433684"/>
    <lineage>
        <taxon>Eukaryota</taxon>
        <taxon>Metazoa</taxon>
        <taxon>Chordata</taxon>
        <taxon>Craniata</taxon>
        <taxon>Vertebrata</taxon>
        <taxon>Euteleostomi</taxon>
        <taxon>Actinopterygii</taxon>
        <taxon>Neopterygii</taxon>
        <taxon>Teleostei</taxon>
        <taxon>Neoteleostei</taxon>
        <taxon>Acanthomorphata</taxon>
        <taxon>Eupercaria</taxon>
        <taxon>Tetraodontiformes</taxon>
        <taxon>Tetradontoidea</taxon>
        <taxon>Tetraodontidae</taxon>
        <taxon>Takifugu</taxon>
    </lineage>
</organism>